<reference evidence="3 4" key="1">
    <citation type="submission" date="2017-03" db="EMBL/GenBank/DDBJ databases">
        <authorList>
            <person name="Afonso C.L."/>
            <person name="Miller P.J."/>
            <person name="Scott M.A."/>
            <person name="Spackman E."/>
            <person name="Goraichik I."/>
            <person name="Dimitrov K.M."/>
            <person name="Suarez D.L."/>
            <person name="Swayne D.E."/>
        </authorList>
    </citation>
    <scope>NUCLEOTIDE SEQUENCE [LARGE SCALE GENOMIC DNA]</scope>
    <source>
        <strain evidence="3 4">CECT 7680</strain>
    </source>
</reference>
<gene>
    <name evidence="3" type="ORF">PSA7680_01747</name>
</gene>
<dbReference type="GO" id="GO:0003824">
    <property type="term" value="F:catalytic activity"/>
    <property type="evidence" value="ECO:0007669"/>
    <property type="project" value="InterPro"/>
</dbReference>
<evidence type="ECO:0000256" key="1">
    <source>
        <dbReference type="SAM" id="MobiDB-lite"/>
    </source>
</evidence>
<evidence type="ECO:0000259" key="2">
    <source>
        <dbReference type="Pfam" id="PF03372"/>
    </source>
</evidence>
<feature type="domain" description="Endonuclease/exonuclease/phosphatase" evidence="2">
    <location>
        <begin position="3"/>
        <end position="298"/>
    </location>
</feature>
<dbReference type="Pfam" id="PF03372">
    <property type="entry name" value="Exo_endo_phos"/>
    <property type="match status" value="1"/>
</dbReference>
<dbReference type="Gene3D" id="3.60.10.10">
    <property type="entry name" value="Endonuclease/exonuclease/phosphatase"/>
    <property type="match status" value="1"/>
</dbReference>
<dbReference type="SUPFAM" id="SSF56219">
    <property type="entry name" value="DNase I-like"/>
    <property type="match status" value="1"/>
</dbReference>
<evidence type="ECO:0000313" key="4">
    <source>
        <dbReference type="Proteomes" id="UP000193409"/>
    </source>
</evidence>
<dbReference type="Proteomes" id="UP000193409">
    <property type="component" value="Unassembled WGS sequence"/>
</dbReference>
<protein>
    <recommendedName>
        <fullName evidence="2">Endonuclease/exonuclease/phosphatase domain-containing protein</fullName>
    </recommendedName>
</protein>
<proteinExistence type="predicted"/>
<feature type="region of interest" description="Disordered" evidence="1">
    <location>
        <begin position="44"/>
        <end position="79"/>
    </location>
</feature>
<keyword evidence="4" id="KW-1185">Reference proteome</keyword>
<dbReference type="InterPro" id="IPR005135">
    <property type="entry name" value="Endo/exonuclease/phosphatase"/>
</dbReference>
<name>A0A1Y5SB71_9RHOB</name>
<dbReference type="AlphaFoldDB" id="A0A1Y5SB71"/>
<sequence>MGEDPQVEAVLAVLHEARPDILLLTGFDQDPDSQAARALAARLRETGPDLPHVHTGPSPRGRDSGLDLDGDGRLGEPEDAIGFGRFPGNGGMAVLSRYPFASGADDLGGVMWSALDGNLRAGMAARIPDQPLSSSGHWRVPIALPGGTLTLLAFHAAPPVFDGPEDRNGRRNHDEIRLWARSLEPSPDAPLVLLGNANADPFDGEGRKQAIRWLLAHPALQDPRPASAGGRAAARAQGGANTRHAGPPEQDTVDWPDEGAGPGNLRVDYVLPDARLKLRGAGLMWPAPGSPAAAASRHALVWVDIDWP</sequence>
<feature type="compositionally biased region" description="Low complexity" evidence="1">
    <location>
        <begin position="226"/>
        <end position="240"/>
    </location>
</feature>
<organism evidence="3 4">
    <name type="scientific">Pseudoruegeria aquimaris</name>
    <dbReference type="NCBI Taxonomy" id="393663"/>
    <lineage>
        <taxon>Bacteria</taxon>
        <taxon>Pseudomonadati</taxon>
        <taxon>Pseudomonadota</taxon>
        <taxon>Alphaproteobacteria</taxon>
        <taxon>Rhodobacterales</taxon>
        <taxon>Roseobacteraceae</taxon>
        <taxon>Pseudoruegeria</taxon>
    </lineage>
</organism>
<evidence type="ECO:0000313" key="3">
    <source>
        <dbReference type="EMBL" id="SLN36372.1"/>
    </source>
</evidence>
<dbReference type="EMBL" id="FWFQ01000010">
    <property type="protein sequence ID" value="SLN36372.1"/>
    <property type="molecule type" value="Genomic_DNA"/>
</dbReference>
<accession>A0A1Y5SB71</accession>
<dbReference type="InterPro" id="IPR036691">
    <property type="entry name" value="Endo/exonu/phosph_ase_sf"/>
</dbReference>
<feature type="region of interest" description="Disordered" evidence="1">
    <location>
        <begin position="222"/>
        <end position="262"/>
    </location>
</feature>
<dbReference type="RefSeq" id="WP_245824535.1">
    <property type="nucleotide sequence ID" value="NZ_FWFQ01000010.1"/>
</dbReference>
<feature type="compositionally biased region" description="Basic and acidic residues" evidence="1">
    <location>
        <begin position="60"/>
        <end position="76"/>
    </location>
</feature>